<comment type="caution">
    <text evidence="7">The sequence shown here is derived from an EMBL/GenBank/DDBJ whole genome shotgun (WGS) entry which is preliminary data.</text>
</comment>
<dbReference type="OrthoDB" id="2110451at2759"/>
<keyword evidence="4" id="KW-0833">Ubl conjugation pathway</keyword>
<evidence type="ECO:0000256" key="5">
    <source>
        <dbReference type="ARBA" id="ARBA00023306"/>
    </source>
</evidence>
<feature type="non-terminal residue" evidence="7">
    <location>
        <position position="1"/>
    </location>
</feature>
<dbReference type="Pfam" id="PF12896">
    <property type="entry name" value="ANAPC4"/>
    <property type="match status" value="1"/>
</dbReference>
<dbReference type="GO" id="GO:0034399">
    <property type="term" value="C:nuclear periphery"/>
    <property type="evidence" value="ECO:0007669"/>
    <property type="project" value="TreeGrafter"/>
</dbReference>
<evidence type="ECO:0000313" key="8">
    <source>
        <dbReference type="Proteomes" id="UP000253551"/>
    </source>
</evidence>
<evidence type="ECO:0000256" key="3">
    <source>
        <dbReference type="ARBA" id="ARBA00022776"/>
    </source>
</evidence>
<dbReference type="AlphaFoldDB" id="A0A367KNI6"/>
<dbReference type="STRING" id="4846.A0A367KNI6"/>
<evidence type="ECO:0000256" key="2">
    <source>
        <dbReference type="ARBA" id="ARBA00022618"/>
    </source>
</evidence>
<gene>
    <name evidence="7" type="ORF">CU098_000453</name>
</gene>
<name>A0A367KNI6_RHIST</name>
<proteinExistence type="predicted"/>
<dbReference type="PANTHER" id="PTHR13260:SF0">
    <property type="entry name" value="ANAPHASE-PROMOTING COMPLEX SUBUNIT 4"/>
    <property type="match status" value="1"/>
</dbReference>
<evidence type="ECO:0000256" key="1">
    <source>
        <dbReference type="ARBA" id="ARBA00016067"/>
    </source>
</evidence>
<keyword evidence="2" id="KW-0132">Cell division</keyword>
<dbReference type="GO" id="GO:0005680">
    <property type="term" value="C:anaphase-promoting complex"/>
    <property type="evidence" value="ECO:0007669"/>
    <property type="project" value="InterPro"/>
</dbReference>
<sequence>HYDSYTAFSRRIAAMAAENITNHNEEANAMPEVDLIGTLATGNVTESLQEFFTDFLTPQKIKEWESTMTHGYQNSLVTACQYVLPACDRIQLELSKLLGYSLWTQRYGDFLETSSVETCIECIQQFVRQMLDYTKSLNILTKSFEAFIQWMSAVSQKISAVDSVEFENQSSLCEEPELVLTYLDTNFVKDYMAPYFISTEQQKSLIERLSDLSICCEKMLKKPSKIFSTKICVASISSFTLDGILLQNQPKQKIVSITSVSAFSFNEIMR</sequence>
<dbReference type="Proteomes" id="UP000253551">
    <property type="component" value="Unassembled WGS sequence"/>
</dbReference>
<protein>
    <recommendedName>
        <fullName evidence="1">Anaphase-promoting complex subunit 4</fullName>
    </recommendedName>
</protein>
<dbReference type="EMBL" id="PJQM01000914">
    <property type="protein sequence ID" value="RCI03731.1"/>
    <property type="molecule type" value="Genomic_DNA"/>
</dbReference>
<evidence type="ECO:0000256" key="4">
    <source>
        <dbReference type="ARBA" id="ARBA00022786"/>
    </source>
</evidence>
<dbReference type="InterPro" id="IPR024789">
    <property type="entry name" value="APC4"/>
</dbReference>
<dbReference type="InterPro" id="IPR024790">
    <property type="entry name" value="APC4_long_dom"/>
</dbReference>
<dbReference type="GO" id="GO:0051301">
    <property type="term" value="P:cell division"/>
    <property type="evidence" value="ECO:0007669"/>
    <property type="project" value="UniProtKB-KW"/>
</dbReference>
<accession>A0A367KNI6</accession>
<keyword evidence="3" id="KW-0498">Mitosis</keyword>
<keyword evidence="5" id="KW-0131">Cell cycle</keyword>
<dbReference type="GO" id="GO:0031145">
    <property type="term" value="P:anaphase-promoting complex-dependent catabolic process"/>
    <property type="evidence" value="ECO:0007669"/>
    <property type="project" value="InterPro"/>
</dbReference>
<evidence type="ECO:0000313" key="7">
    <source>
        <dbReference type="EMBL" id="RCI03731.1"/>
    </source>
</evidence>
<dbReference type="GO" id="GO:0070979">
    <property type="term" value="P:protein K11-linked ubiquitination"/>
    <property type="evidence" value="ECO:0007669"/>
    <property type="project" value="TreeGrafter"/>
</dbReference>
<organism evidence="7 8">
    <name type="scientific">Rhizopus stolonifer</name>
    <name type="common">Rhizopus nigricans</name>
    <dbReference type="NCBI Taxonomy" id="4846"/>
    <lineage>
        <taxon>Eukaryota</taxon>
        <taxon>Fungi</taxon>
        <taxon>Fungi incertae sedis</taxon>
        <taxon>Mucoromycota</taxon>
        <taxon>Mucoromycotina</taxon>
        <taxon>Mucoromycetes</taxon>
        <taxon>Mucorales</taxon>
        <taxon>Mucorineae</taxon>
        <taxon>Rhizopodaceae</taxon>
        <taxon>Rhizopus</taxon>
    </lineage>
</organism>
<evidence type="ECO:0000259" key="6">
    <source>
        <dbReference type="Pfam" id="PF12896"/>
    </source>
</evidence>
<feature type="domain" description="Anaphase-promoting complex subunit 4 long" evidence="6">
    <location>
        <begin position="17"/>
        <end position="158"/>
    </location>
</feature>
<keyword evidence="8" id="KW-1185">Reference proteome</keyword>
<dbReference type="PANTHER" id="PTHR13260">
    <property type="entry name" value="ANAPHASE PROMOTING COMPLEX SUBUNIT 4 APC4"/>
    <property type="match status" value="1"/>
</dbReference>
<reference evidence="7 8" key="1">
    <citation type="journal article" date="2018" name="G3 (Bethesda)">
        <title>Phylogenetic and Phylogenomic Definition of Rhizopus Species.</title>
        <authorList>
            <person name="Gryganskyi A.P."/>
            <person name="Golan J."/>
            <person name="Dolatabadi S."/>
            <person name="Mondo S."/>
            <person name="Robb S."/>
            <person name="Idnurm A."/>
            <person name="Muszewska A."/>
            <person name="Steczkiewicz K."/>
            <person name="Masonjones S."/>
            <person name="Liao H.L."/>
            <person name="Gajdeczka M.T."/>
            <person name="Anike F."/>
            <person name="Vuek A."/>
            <person name="Anishchenko I.M."/>
            <person name="Voigt K."/>
            <person name="de Hoog G.S."/>
            <person name="Smith M.E."/>
            <person name="Heitman J."/>
            <person name="Vilgalys R."/>
            <person name="Stajich J.E."/>
        </authorList>
    </citation>
    <scope>NUCLEOTIDE SEQUENCE [LARGE SCALE GENOMIC DNA]</scope>
    <source>
        <strain evidence="7 8">LSU 92-RS-03</strain>
    </source>
</reference>